<dbReference type="EMBL" id="BK014735">
    <property type="protein sequence ID" value="DAD73353.1"/>
    <property type="molecule type" value="Genomic_DNA"/>
</dbReference>
<name>A0A8S5LTJ2_9CAUD</name>
<protein>
    <submittedName>
        <fullName evidence="1">RNA dependent RNA polymerase</fullName>
    </submittedName>
</protein>
<reference evidence="1" key="1">
    <citation type="journal article" date="2021" name="Proc. Natl. Acad. Sci. U.S.A.">
        <title>A Catalog of Tens of Thousands of Viruses from Human Metagenomes Reveals Hidden Associations with Chronic Diseases.</title>
        <authorList>
            <person name="Tisza M.J."/>
            <person name="Buck C.B."/>
        </authorList>
    </citation>
    <scope>NUCLEOTIDE SEQUENCE</scope>
    <source>
        <strain evidence="1">CtKm44</strain>
    </source>
</reference>
<organism evidence="1">
    <name type="scientific">Siphoviridae sp. ctKm44</name>
    <dbReference type="NCBI Taxonomy" id="2826245"/>
    <lineage>
        <taxon>Viruses</taxon>
        <taxon>Duplodnaviria</taxon>
        <taxon>Heunggongvirae</taxon>
        <taxon>Uroviricota</taxon>
        <taxon>Caudoviricetes</taxon>
    </lineage>
</organism>
<evidence type="ECO:0000313" key="1">
    <source>
        <dbReference type="EMBL" id="DAD73353.1"/>
    </source>
</evidence>
<proteinExistence type="predicted"/>
<sequence>MNLEEAYNDMLEHRGTPHQGNIPHSGRYAWGSGENSFQRATSWSDRVVKYRRSGLSDTQIAMKLGITTTEFRKRNNIAKHEIRLHNISRIQELADQGLGSIEISRRIGIPESTVRMNLDAKVRNNVNRMEQIKTDIKGLIEKNPYLDVGLGSAQQLGVNESTLKRAVQQLESEGYHRHTVYVKNATNDDHWVEMKVLTKEEDPAVVREHKHEITPPHIHTDAEGKSSLGLKPIQHIDWKRVGIRYDEQGGTDKDGVMELRPGVKDLDLGKARYAQVRIGVNGTHYLKGMAVYGDPKDFPKGVDVIFNTNKKQGTPKEKVLKPLKDDPDNPFGATIKKQSGAINKVNEEGDWNTWSKTLSSQFLSKQPPALVKGRIEKTYDKLKKEFDEINSLTNPVVKKVMMQDFVDGLTVKRQHLKMVGFDRMKGQVLLPLSGIKANEVYAPNFKNGEKVVLVRYPHGGIFELPELTVNNKLDKGPAKFMKGAKDAIGIDSSVASKLSGADFDGDSVMVIPNNNNGIKTSRSLKELKNFDSKSYYTPKPPKIDTQKQMGVVSNLITDMTLKGASQSEIARAVKHSMVVIDAEKHSLDYKRSERENNIDQLKKKYQEHYDVVTGKISSGASTLISRSKTDYRETESWYKERTAEELAANPRLAPRIKKTKTISFTPNVDMVDDAKKLGSGTAIENMYGNYINALGKMRTKGESIISKTPNMTMSKESKVKYKDQVESLQKKLNDALYNSPRERQAQLMANKTIAEKRTPDMSKDQLKKLKQQAIAAARVKTGADGKSTRISIDDDEWKAIQSGAVSSKMLTDVLRFADSDRVKQLATPRVEKSISLATASRAKTMLKNGHTYAEVADALGISVSTVQDLS</sequence>
<dbReference type="Gene3D" id="1.10.10.60">
    <property type="entry name" value="Homeodomain-like"/>
    <property type="match status" value="1"/>
</dbReference>
<accession>A0A8S5LTJ2</accession>